<dbReference type="InParanoid" id="A0A165HLB3"/>
<feature type="compositionally biased region" description="Polar residues" evidence="1">
    <location>
        <begin position="198"/>
        <end position="209"/>
    </location>
</feature>
<dbReference type="AlphaFoldDB" id="A0A165HLB3"/>
<evidence type="ECO:0000313" key="2">
    <source>
        <dbReference type="EMBL" id="KZT59437.1"/>
    </source>
</evidence>
<dbReference type="EMBL" id="KV423940">
    <property type="protein sequence ID" value="KZT59437.1"/>
    <property type="molecule type" value="Genomic_DNA"/>
</dbReference>
<evidence type="ECO:0000256" key="1">
    <source>
        <dbReference type="SAM" id="MobiDB-lite"/>
    </source>
</evidence>
<keyword evidence="3" id="KW-1185">Reference proteome</keyword>
<accession>A0A165HLB3</accession>
<feature type="region of interest" description="Disordered" evidence="1">
    <location>
        <begin position="198"/>
        <end position="223"/>
    </location>
</feature>
<name>A0A165HLB3_9BASI</name>
<sequence length="253" mass="27571">MGLIRLASLNWVGVENYDSGPVFPILFGASLGDSNGDTIEDYFPMLYPSTTGTDSDGNASLTAQVCRCSLAVAHRAVDVDLQSKLVISPLDRSTTSVWVYDEGPIEDDPVRDWFYGLWAFPASGTSLASLSCFESLDCPPLSLVKQYLAQVLGLHSGLQYENSTRVVSLIGLEHAMEDALSLLIWSLTMVSSDFRQSPTETAGYAQTPNPSRPIESEHDRDRCRKHDLSHPTLSRLGTGLETLGASQCTRAHV</sequence>
<gene>
    <name evidence="2" type="ORF">CALCODRAFT_191002</name>
</gene>
<proteinExistence type="predicted"/>
<evidence type="ECO:0000313" key="3">
    <source>
        <dbReference type="Proteomes" id="UP000076842"/>
    </source>
</evidence>
<protein>
    <submittedName>
        <fullName evidence="2">Uncharacterized protein</fullName>
    </submittedName>
</protein>
<dbReference type="OrthoDB" id="2644397at2759"/>
<feature type="compositionally biased region" description="Basic and acidic residues" evidence="1">
    <location>
        <begin position="214"/>
        <end position="223"/>
    </location>
</feature>
<reference evidence="2 3" key="1">
    <citation type="journal article" date="2016" name="Mol. Biol. Evol.">
        <title>Comparative Genomics of Early-Diverging Mushroom-Forming Fungi Provides Insights into the Origins of Lignocellulose Decay Capabilities.</title>
        <authorList>
            <person name="Nagy L.G."/>
            <person name="Riley R."/>
            <person name="Tritt A."/>
            <person name="Adam C."/>
            <person name="Daum C."/>
            <person name="Floudas D."/>
            <person name="Sun H."/>
            <person name="Yadav J.S."/>
            <person name="Pangilinan J."/>
            <person name="Larsson K.H."/>
            <person name="Matsuura K."/>
            <person name="Barry K."/>
            <person name="Labutti K."/>
            <person name="Kuo R."/>
            <person name="Ohm R.A."/>
            <person name="Bhattacharya S.S."/>
            <person name="Shirouzu T."/>
            <person name="Yoshinaga Y."/>
            <person name="Martin F.M."/>
            <person name="Grigoriev I.V."/>
            <person name="Hibbett D.S."/>
        </authorList>
    </citation>
    <scope>NUCLEOTIDE SEQUENCE [LARGE SCALE GENOMIC DNA]</scope>
    <source>
        <strain evidence="2 3">HHB12733</strain>
    </source>
</reference>
<dbReference type="Proteomes" id="UP000076842">
    <property type="component" value="Unassembled WGS sequence"/>
</dbReference>
<organism evidence="2 3">
    <name type="scientific">Calocera cornea HHB12733</name>
    <dbReference type="NCBI Taxonomy" id="1353952"/>
    <lineage>
        <taxon>Eukaryota</taxon>
        <taxon>Fungi</taxon>
        <taxon>Dikarya</taxon>
        <taxon>Basidiomycota</taxon>
        <taxon>Agaricomycotina</taxon>
        <taxon>Dacrymycetes</taxon>
        <taxon>Dacrymycetales</taxon>
        <taxon>Dacrymycetaceae</taxon>
        <taxon>Calocera</taxon>
    </lineage>
</organism>